<comment type="caution">
    <text evidence="3">The sequence shown here is derived from an EMBL/GenBank/DDBJ whole genome shotgun (WGS) entry which is preliminary data.</text>
</comment>
<keyword evidence="1" id="KW-1133">Transmembrane helix</keyword>
<reference evidence="2" key="4">
    <citation type="submission" date="2024-05" db="EMBL/GenBank/DDBJ databases">
        <authorList>
            <person name="Sun Q."/>
            <person name="Zhou Y."/>
        </authorList>
    </citation>
    <scope>NUCLEOTIDE SEQUENCE</scope>
    <source>
        <strain evidence="2">CGMCC 4.5581</strain>
    </source>
</reference>
<name>A0A846LTV2_9ACTN</name>
<dbReference type="RefSeq" id="WP_166757411.1">
    <property type="nucleotide sequence ID" value="NZ_BAABJU010000011.1"/>
</dbReference>
<feature type="transmembrane region" description="Helical" evidence="1">
    <location>
        <begin position="46"/>
        <end position="64"/>
    </location>
</feature>
<organism evidence="3 4">
    <name type="scientific">Modestobacter marinus</name>
    <dbReference type="NCBI Taxonomy" id="477641"/>
    <lineage>
        <taxon>Bacteria</taxon>
        <taxon>Bacillati</taxon>
        <taxon>Actinomycetota</taxon>
        <taxon>Actinomycetes</taxon>
        <taxon>Geodermatophilales</taxon>
        <taxon>Geodermatophilaceae</taxon>
        <taxon>Modestobacter</taxon>
    </lineage>
</organism>
<proteinExistence type="predicted"/>
<reference evidence="5" key="2">
    <citation type="journal article" date="2019" name="Int. J. Syst. Evol. Microbiol.">
        <title>The Global Catalogue of Microorganisms (GCM) 10K type strain sequencing project: providing services to taxonomists for standard genome sequencing and annotation.</title>
        <authorList>
            <consortium name="The Broad Institute Genomics Platform"/>
            <consortium name="The Broad Institute Genome Sequencing Center for Infectious Disease"/>
            <person name="Wu L."/>
            <person name="Ma J."/>
        </authorList>
    </citation>
    <scope>NUCLEOTIDE SEQUENCE [LARGE SCALE GENOMIC DNA]</scope>
    <source>
        <strain evidence="5">CGMCC 4.5581</strain>
    </source>
</reference>
<dbReference type="Proteomes" id="UP000552836">
    <property type="component" value="Unassembled WGS sequence"/>
</dbReference>
<evidence type="ECO:0000313" key="4">
    <source>
        <dbReference type="Proteomes" id="UP000552836"/>
    </source>
</evidence>
<evidence type="ECO:0000256" key="1">
    <source>
        <dbReference type="SAM" id="Phobius"/>
    </source>
</evidence>
<keyword evidence="1" id="KW-0812">Transmembrane</keyword>
<evidence type="ECO:0000313" key="5">
    <source>
        <dbReference type="Proteomes" id="UP000648663"/>
    </source>
</evidence>
<dbReference type="Proteomes" id="UP000648663">
    <property type="component" value="Unassembled WGS sequence"/>
</dbReference>
<dbReference type="AlphaFoldDB" id="A0A846LTV2"/>
<sequence>MNGTAQTLTKATPAEADDVRQLVISAAVSSGLTAITLWRPSAGRRAVGIFFALTGLVWNGILTAKAPEQYPMLARRAPWGWYRRLGLALTEPAPRVFGAAMTAGETALAAAVLSRDPATRLGLLGVAAFLLGITPLGTYTLGNPILAAGVLHLARRPWPTAAFHRRRRSS</sequence>
<gene>
    <name evidence="3" type="ORF">FB380_004342</name>
    <name evidence="2" type="ORF">GCM10011589_41800</name>
</gene>
<keyword evidence="5" id="KW-1185">Reference proteome</keyword>
<feature type="transmembrane region" description="Helical" evidence="1">
    <location>
        <begin position="121"/>
        <end position="141"/>
    </location>
</feature>
<reference evidence="2" key="1">
    <citation type="journal article" date="2014" name="Int. J. Syst. Evol. Microbiol.">
        <title>Complete genome of a new Firmicutes species belonging to the dominant human colonic microbiota ('Ruminococcus bicirculans') reveals two chromosomes and a selective capacity to utilize plant glucans.</title>
        <authorList>
            <consortium name="NISC Comparative Sequencing Program"/>
            <person name="Wegmann U."/>
            <person name="Louis P."/>
            <person name="Goesmann A."/>
            <person name="Henrissat B."/>
            <person name="Duncan S.H."/>
            <person name="Flint H.J."/>
        </authorList>
    </citation>
    <scope>NUCLEOTIDE SEQUENCE</scope>
    <source>
        <strain evidence="2">CGMCC 4.5581</strain>
    </source>
</reference>
<reference evidence="3 4" key="3">
    <citation type="submission" date="2020-02" db="EMBL/GenBank/DDBJ databases">
        <title>Sequencing the genomes of 1000 actinobacteria strains.</title>
        <authorList>
            <person name="Klenk H.-P."/>
        </authorList>
    </citation>
    <scope>NUCLEOTIDE SEQUENCE [LARGE SCALE GENOMIC DNA]</scope>
    <source>
        <strain evidence="3 4">DSM 45201</strain>
    </source>
</reference>
<protein>
    <submittedName>
        <fullName evidence="3">Uncharacterized protein</fullName>
    </submittedName>
</protein>
<evidence type="ECO:0000313" key="3">
    <source>
        <dbReference type="EMBL" id="NIH69844.1"/>
    </source>
</evidence>
<evidence type="ECO:0000313" key="2">
    <source>
        <dbReference type="EMBL" id="GGL81142.1"/>
    </source>
</evidence>
<dbReference type="EMBL" id="JAAMPA010000003">
    <property type="protein sequence ID" value="NIH69844.1"/>
    <property type="molecule type" value="Genomic_DNA"/>
</dbReference>
<dbReference type="EMBL" id="BMMI01000009">
    <property type="protein sequence ID" value="GGL81142.1"/>
    <property type="molecule type" value="Genomic_DNA"/>
</dbReference>
<keyword evidence="1" id="KW-0472">Membrane</keyword>
<accession>A0A846LTV2</accession>